<evidence type="ECO:0000313" key="3">
    <source>
        <dbReference type="Proteomes" id="UP001344447"/>
    </source>
</evidence>
<feature type="signal peptide" evidence="1">
    <location>
        <begin position="1"/>
        <end position="20"/>
    </location>
</feature>
<keyword evidence="3" id="KW-1185">Reference proteome</keyword>
<evidence type="ECO:0000313" key="2">
    <source>
        <dbReference type="EMBL" id="KAK5584322.1"/>
    </source>
</evidence>
<proteinExistence type="predicted"/>
<gene>
    <name evidence="2" type="ORF">RB653_005931</name>
</gene>
<accession>A0AAN7U8I5</accession>
<feature type="chain" id="PRO_5042949472" description="Transmembrane protein" evidence="1">
    <location>
        <begin position="21"/>
        <end position="221"/>
    </location>
</feature>
<organism evidence="2 3">
    <name type="scientific">Dictyostelium firmibasis</name>
    <dbReference type="NCBI Taxonomy" id="79012"/>
    <lineage>
        <taxon>Eukaryota</taxon>
        <taxon>Amoebozoa</taxon>
        <taxon>Evosea</taxon>
        <taxon>Eumycetozoa</taxon>
        <taxon>Dictyostelia</taxon>
        <taxon>Dictyosteliales</taxon>
        <taxon>Dictyosteliaceae</taxon>
        <taxon>Dictyostelium</taxon>
    </lineage>
</organism>
<evidence type="ECO:0008006" key="4">
    <source>
        <dbReference type="Google" id="ProtNLM"/>
    </source>
</evidence>
<keyword evidence="1" id="KW-0732">Signal</keyword>
<dbReference type="Proteomes" id="UP001344447">
    <property type="component" value="Unassembled WGS sequence"/>
</dbReference>
<dbReference type="AlphaFoldDB" id="A0AAN7U8I5"/>
<name>A0AAN7U8I5_9MYCE</name>
<evidence type="ECO:0000256" key="1">
    <source>
        <dbReference type="SAM" id="SignalP"/>
    </source>
</evidence>
<dbReference type="EMBL" id="JAVFKY010000001">
    <property type="protein sequence ID" value="KAK5584322.1"/>
    <property type="molecule type" value="Genomic_DNA"/>
</dbReference>
<protein>
    <recommendedName>
        <fullName evidence="4">Transmembrane protein</fullName>
    </recommendedName>
</protein>
<sequence length="221" mass="24790">MKSILPIIFILNLLFITLFADLSTKDVFKLVAKDCKNGTLNLNQCSTFCNKYASITRPNYEYQISFFTDYQCRDQGYYEHTNTPFIIQFYCDGEYNSLGIDGKVSCSHLSPDYDSFKFISNPCQSDTLIQLDQCTPVCGSNVMINYDPFGGYSVSNYSSSDCSGSTIENPYSFSCKDSSTNAKNGQQISCKASYLDDSVDSTSKLIPTCSILLFVMLIFLF</sequence>
<reference evidence="2 3" key="1">
    <citation type="submission" date="2023-11" db="EMBL/GenBank/DDBJ databases">
        <title>Dfirmibasis_genome.</title>
        <authorList>
            <person name="Edelbroek B."/>
            <person name="Kjellin J."/>
            <person name="Jerlstrom-Hultqvist J."/>
            <person name="Soderbom F."/>
        </authorList>
    </citation>
    <scope>NUCLEOTIDE SEQUENCE [LARGE SCALE GENOMIC DNA]</scope>
    <source>
        <strain evidence="2 3">TNS-C-14</strain>
    </source>
</reference>
<comment type="caution">
    <text evidence="2">The sequence shown here is derived from an EMBL/GenBank/DDBJ whole genome shotgun (WGS) entry which is preliminary data.</text>
</comment>